<sequence length="87" mass="9201">MITFLVVDTISISKDAPKALSITGLSLNFNGPFSPSTFSIIRSLVSKKSFLASGSALILSVATPLSTFFSKSTISDKFKCFTLTNSG</sequence>
<comment type="caution">
    <text evidence="1">The sequence shown here is derived from an EMBL/GenBank/DDBJ whole genome shotgun (WGS) entry which is preliminary data.</text>
</comment>
<evidence type="ECO:0000313" key="1">
    <source>
        <dbReference type="EMBL" id="MBT9146222.1"/>
    </source>
</evidence>
<protein>
    <submittedName>
        <fullName evidence="1">Uncharacterized protein</fullName>
    </submittedName>
</protein>
<reference evidence="1 2" key="1">
    <citation type="journal article" date="2021" name="bioRxiv">
        <title>Unique metabolic strategies in Hadean analogues reveal hints for primordial physiology.</title>
        <authorList>
            <person name="Nobu M.K."/>
            <person name="Nakai R."/>
            <person name="Tamazawa S."/>
            <person name="Mori H."/>
            <person name="Toyoda A."/>
            <person name="Ijiri A."/>
            <person name="Suzuki S."/>
            <person name="Kurokawa K."/>
            <person name="Kamagata Y."/>
            <person name="Tamaki H."/>
        </authorList>
    </citation>
    <scope>NUCLEOTIDE SEQUENCE [LARGE SCALE GENOMIC DNA]</scope>
    <source>
        <strain evidence="1">BS525</strain>
    </source>
</reference>
<accession>A0A9E2BIK5</accession>
<dbReference type="Proteomes" id="UP000811545">
    <property type="component" value="Unassembled WGS sequence"/>
</dbReference>
<name>A0A9E2BIK5_PSYF1</name>
<dbReference type="EMBL" id="QLTW01000389">
    <property type="protein sequence ID" value="MBT9146222.1"/>
    <property type="molecule type" value="Genomic_DNA"/>
</dbReference>
<proteinExistence type="predicted"/>
<dbReference type="AlphaFoldDB" id="A0A9E2BIK5"/>
<evidence type="ECO:0000313" key="2">
    <source>
        <dbReference type="Proteomes" id="UP000811545"/>
    </source>
</evidence>
<gene>
    <name evidence="1" type="ORF">DDT42_02104</name>
</gene>
<organism evidence="1 2">
    <name type="scientific">Psychracetigena formicireducens</name>
    <dbReference type="NCBI Taxonomy" id="2986056"/>
    <lineage>
        <taxon>Bacteria</taxon>
        <taxon>Bacillati</taxon>
        <taxon>Candidatus Lithacetigenota</taxon>
        <taxon>Candidatus Psychracetigena</taxon>
    </lineage>
</organism>